<feature type="domain" description="Methyl-accepting transducer" evidence="4">
    <location>
        <begin position="1"/>
        <end position="123"/>
    </location>
</feature>
<dbReference type="OrthoDB" id="344090at2"/>
<proteinExistence type="inferred from homology"/>
<keyword evidence="1" id="KW-0145">Chemotaxis</keyword>
<dbReference type="AlphaFoldDB" id="A0A0B7GXF6"/>
<name>A0A0B7GXF6_TREPH</name>
<dbReference type="InterPro" id="IPR004089">
    <property type="entry name" value="MCPsignal_dom"/>
</dbReference>
<dbReference type="GO" id="GO:0006935">
    <property type="term" value="P:chemotaxis"/>
    <property type="evidence" value="ECO:0007669"/>
    <property type="project" value="UniProtKB-KW"/>
</dbReference>
<evidence type="ECO:0000256" key="3">
    <source>
        <dbReference type="PROSITE-ProRule" id="PRU00284"/>
    </source>
</evidence>
<evidence type="ECO:0000256" key="2">
    <source>
        <dbReference type="ARBA" id="ARBA00029447"/>
    </source>
</evidence>
<gene>
    <name evidence="5" type="ORF">TPHV1_30167</name>
</gene>
<dbReference type="EMBL" id="CDNC01000023">
    <property type="protein sequence ID" value="CEM62272.1"/>
    <property type="molecule type" value="Genomic_DNA"/>
</dbReference>
<sequence length="180" mass="19172">MNAAIEAAHAGDTGKGFAVVADEIRKLAEESSVQGKSITTTLKTLGGEISTLSTSAQAVAENFNIIFDLSGQVKSMSNRLMEAMQEQAHGSSEVLTAIKDINEITSQVKAGSTEMLIGSEAVAKEMQKLDNLTRIITDSMNEMASGAMQINTAVQTVNEITQKNKESIESLSAEVDKFKV</sequence>
<reference evidence="6" key="1">
    <citation type="submission" date="2015-01" db="EMBL/GenBank/DDBJ databases">
        <authorList>
            <person name="Manzoor Shahid"/>
            <person name="Zubair Saima"/>
        </authorList>
    </citation>
    <scope>NUCLEOTIDE SEQUENCE [LARGE SCALE GENOMIC DNA]</scope>
    <source>
        <strain evidence="6">V1</strain>
    </source>
</reference>
<protein>
    <submittedName>
        <fullName evidence="5">HAMP domain protein</fullName>
    </submittedName>
</protein>
<dbReference type="PANTHER" id="PTHR43531:SF11">
    <property type="entry name" value="METHYL-ACCEPTING CHEMOTAXIS PROTEIN 3"/>
    <property type="match status" value="1"/>
</dbReference>
<keyword evidence="6" id="KW-1185">Reference proteome</keyword>
<keyword evidence="3" id="KW-0807">Transducer</keyword>
<dbReference type="GO" id="GO:0005886">
    <property type="term" value="C:plasma membrane"/>
    <property type="evidence" value="ECO:0007669"/>
    <property type="project" value="TreeGrafter"/>
</dbReference>
<dbReference type="PANTHER" id="PTHR43531">
    <property type="entry name" value="PROTEIN ICFG"/>
    <property type="match status" value="1"/>
</dbReference>
<organism evidence="5 6">
    <name type="scientific">Treponema phagedenis</name>
    <dbReference type="NCBI Taxonomy" id="162"/>
    <lineage>
        <taxon>Bacteria</taxon>
        <taxon>Pseudomonadati</taxon>
        <taxon>Spirochaetota</taxon>
        <taxon>Spirochaetia</taxon>
        <taxon>Spirochaetales</taxon>
        <taxon>Treponemataceae</taxon>
        <taxon>Treponema</taxon>
    </lineage>
</organism>
<evidence type="ECO:0000313" key="5">
    <source>
        <dbReference type="EMBL" id="CEM62272.1"/>
    </source>
</evidence>
<dbReference type="GO" id="GO:0007165">
    <property type="term" value="P:signal transduction"/>
    <property type="evidence" value="ECO:0007669"/>
    <property type="project" value="UniProtKB-KW"/>
</dbReference>
<dbReference type="Pfam" id="PF00015">
    <property type="entry name" value="MCPsignal"/>
    <property type="match status" value="1"/>
</dbReference>
<comment type="similarity">
    <text evidence="2">Belongs to the methyl-accepting chemotaxis (MCP) protein family.</text>
</comment>
<evidence type="ECO:0000259" key="4">
    <source>
        <dbReference type="PROSITE" id="PS50111"/>
    </source>
</evidence>
<dbReference type="Gene3D" id="1.10.287.950">
    <property type="entry name" value="Methyl-accepting chemotaxis protein"/>
    <property type="match status" value="1"/>
</dbReference>
<dbReference type="Proteomes" id="UP000042527">
    <property type="component" value="Unassembled WGS sequence"/>
</dbReference>
<dbReference type="InterPro" id="IPR051310">
    <property type="entry name" value="MCP_chemotaxis"/>
</dbReference>
<accession>A0A0B7GXF6</accession>
<evidence type="ECO:0000313" key="6">
    <source>
        <dbReference type="Proteomes" id="UP000042527"/>
    </source>
</evidence>
<dbReference type="SMART" id="SM00283">
    <property type="entry name" value="MA"/>
    <property type="match status" value="1"/>
</dbReference>
<dbReference type="GO" id="GO:0004888">
    <property type="term" value="F:transmembrane signaling receptor activity"/>
    <property type="evidence" value="ECO:0007669"/>
    <property type="project" value="TreeGrafter"/>
</dbReference>
<evidence type="ECO:0000256" key="1">
    <source>
        <dbReference type="ARBA" id="ARBA00022500"/>
    </source>
</evidence>
<dbReference type="PROSITE" id="PS50111">
    <property type="entry name" value="CHEMOTAXIS_TRANSDUC_2"/>
    <property type="match status" value="1"/>
</dbReference>
<dbReference type="SUPFAM" id="SSF58104">
    <property type="entry name" value="Methyl-accepting chemotaxis protein (MCP) signaling domain"/>
    <property type="match status" value="1"/>
</dbReference>